<keyword evidence="7 13" id="KW-0812">Transmembrane</keyword>
<feature type="signal peptide" evidence="14">
    <location>
        <begin position="1"/>
        <end position="19"/>
    </location>
</feature>
<evidence type="ECO:0000259" key="15">
    <source>
        <dbReference type="Pfam" id="PF01618"/>
    </source>
</evidence>
<evidence type="ECO:0000256" key="12">
    <source>
        <dbReference type="RuleBase" id="RU004057"/>
    </source>
</evidence>
<dbReference type="InterPro" id="IPR014164">
    <property type="entry name" value="TonB_ExbB_1"/>
</dbReference>
<keyword evidence="9 13" id="KW-1133">Transmembrane helix</keyword>
<evidence type="ECO:0000256" key="1">
    <source>
        <dbReference type="ARBA" id="ARBA00004429"/>
    </source>
</evidence>
<keyword evidence="4 12" id="KW-0813">Transport</keyword>
<evidence type="ECO:0000256" key="9">
    <source>
        <dbReference type="ARBA" id="ARBA00022989"/>
    </source>
</evidence>
<keyword evidence="8 12" id="KW-0653">Protein transport</keyword>
<dbReference type="RefSeq" id="WP_132688249.1">
    <property type="nucleotide sequence ID" value="NZ_SMFT01000001.1"/>
</dbReference>
<reference evidence="16 17" key="1">
    <citation type="submission" date="2019-03" db="EMBL/GenBank/DDBJ databases">
        <title>Genomic Encyclopedia of Type Strains, Phase IV (KMG-IV): sequencing the most valuable type-strain genomes for metagenomic binning, comparative biology and taxonomic classification.</title>
        <authorList>
            <person name="Goeker M."/>
        </authorList>
    </citation>
    <scope>NUCLEOTIDE SEQUENCE [LARGE SCALE GENOMIC DNA]</scope>
    <source>
        <strain evidence="16 17">DSM 15534</strain>
    </source>
</reference>
<keyword evidence="6" id="KW-0997">Cell inner membrane</keyword>
<dbReference type="PANTHER" id="PTHR30625">
    <property type="entry name" value="PROTEIN TOLQ"/>
    <property type="match status" value="1"/>
</dbReference>
<accession>A0A4R1G5G8</accession>
<dbReference type="GO" id="GO:0022857">
    <property type="term" value="F:transmembrane transporter activity"/>
    <property type="evidence" value="ECO:0007669"/>
    <property type="project" value="InterPro"/>
</dbReference>
<evidence type="ECO:0000256" key="6">
    <source>
        <dbReference type="ARBA" id="ARBA00022519"/>
    </source>
</evidence>
<evidence type="ECO:0000256" key="2">
    <source>
        <dbReference type="ARBA" id="ARBA00011471"/>
    </source>
</evidence>
<evidence type="ECO:0000256" key="7">
    <source>
        <dbReference type="ARBA" id="ARBA00022692"/>
    </source>
</evidence>
<feature type="domain" description="MotA/TolQ/ExbB proton channel" evidence="15">
    <location>
        <begin position="122"/>
        <end position="232"/>
    </location>
</feature>
<gene>
    <name evidence="16" type="ORF">EV694_0306</name>
</gene>
<dbReference type="EMBL" id="SMFT01000001">
    <property type="protein sequence ID" value="TCK01685.1"/>
    <property type="molecule type" value="Genomic_DNA"/>
</dbReference>
<dbReference type="InterPro" id="IPR050790">
    <property type="entry name" value="ExbB/TolQ_transport"/>
</dbReference>
<name>A0A4R1G5G8_9PAST</name>
<keyword evidence="17" id="KW-1185">Reference proteome</keyword>
<keyword evidence="14" id="KW-0732">Signal</keyword>
<feature type="transmembrane region" description="Helical" evidence="13">
    <location>
        <begin position="43"/>
        <end position="71"/>
    </location>
</feature>
<dbReference type="PANTHER" id="PTHR30625:SF16">
    <property type="entry name" value="BIOPOLYMER TRANSPORT PROTEIN EXBB"/>
    <property type="match status" value="1"/>
</dbReference>
<comment type="similarity">
    <text evidence="12">Belongs to the exbB/tolQ family.</text>
</comment>
<comment type="subunit">
    <text evidence="2">The accessory proteins ExbB and ExbD seem to form a complex with TonB.</text>
</comment>
<evidence type="ECO:0000256" key="5">
    <source>
        <dbReference type="ARBA" id="ARBA00022475"/>
    </source>
</evidence>
<evidence type="ECO:0000256" key="3">
    <source>
        <dbReference type="ARBA" id="ARBA00022093"/>
    </source>
</evidence>
<evidence type="ECO:0000256" key="10">
    <source>
        <dbReference type="ARBA" id="ARBA00023136"/>
    </source>
</evidence>
<comment type="caution">
    <text evidence="16">The sequence shown here is derived from an EMBL/GenBank/DDBJ whole genome shotgun (WGS) entry which is preliminary data.</text>
</comment>
<comment type="subcellular location">
    <subcellularLocation>
        <location evidence="1">Cell inner membrane</location>
        <topology evidence="1">Multi-pass membrane protein</topology>
    </subcellularLocation>
    <subcellularLocation>
        <location evidence="12">Membrane</location>
        <topology evidence="12">Multi-pass membrane protein</topology>
    </subcellularLocation>
</comment>
<proteinExistence type="inferred from homology"/>
<feature type="chain" id="PRO_5020354552" description="Biopolymer transport protein ExbB" evidence="14">
    <location>
        <begin position="20"/>
        <end position="250"/>
    </location>
</feature>
<sequence>MRIKGLLTLLLFFPSCVYAESSIGVSEVVNLNQAPLDFSPKSLYLQAHIVVQIVIWLLVFCSVITWAMLFFKSYQFIVSRFKVKQDLQTLSRSSLFSEMEKETNYSLIAQGFLHIVAQEKQLSSPQDKDLIERIEYRLAQQSKIMQQHLRYGIGILASIGAVTPFVGLFGTVWGIMNSFIGIAQTQSADLFAVAPGIAEALFATALGLIAAIPAVVIYNFFVRQTQNYGEQLQRITALILLAIRRENGMK</sequence>
<dbReference type="Pfam" id="PF01618">
    <property type="entry name" value="MotA_ExbB"/>
    <property type="match status" value="1"/>
</dbReference>
<protein>
    <recommendedName>
        <fullName evidence="3">Biopolymer transport protein ExbB</fullName>
    </recommendedName>
</protein>
<comment type="function">
    <text evidence="11">Involved in the TonB-dependent energy-dependent transport of various receptor-bound substrates. Protects ExbD from proteolytic degradation and functionally stabilizes TonB.</text>
</comment>
<evidence type="ECO:0000256" key="11">
    <source>
        <dbReference type="ARBA" id="ARBA00024816"/>
    </source>
</evidence>
<dbReference type="InterPro" id="IPR002898">
    <property type="entry name" value="MotA_ExbB_proton_chnl"/>
</dbReference>
<evidence type="ECO:0000256" key="4">
    <source>
        <dbReference type="ARBA" id="ARBA00022448"/>
    </source>
</evidence>
<keyword evidence="5" id="KW-1003">Cell membrane</keyword>
<dbReference type="Proteomes" id="UP000294702">
    <property type="component" value="Unassembled WGS sequence"/>
</dbReference>
<dbReference type="GO" id="GO:0017038">
    <property type="term" value="P:protein import"/>
    <property type="evidence" value="ECO:0007669"/>
    <property type="project" value="TreeGrafter"/>
</dbReference>
<dbReference type="OrthoDB" id="9805133at2"/>
<evidence type="ECO:0000313" key="16">
    <source>
        <dbReference type="EMBL" id="TCK01685.1"/>
    </source>
</evidence>
<evidence type="ECO:0000256" key="13">
    <source>
        <dbReference type="SAM" id="Phobius"/>
    </source>
</evidence>
<feature type="transmembrane region" description="Helical" evidence="13">
    <location>
        <begin position="196"/>
        <end position="221"/>
    </location>
</feature>
<keyword evidence="10 13" id="KW-0472">Membrane</keyword>
<evidence type="ECO:0000313" key="17">
    <source>
        <dbReference type="Proteomes" id="UP000294702"/>
    </source>
</evidence>
<dbReference type="NCBIfam" id="TIGR02797">
    <property type="entry name" value="exbB"/>
    <property type="match status" value="1"/>
</dbReference>
<organism evidence="16 17">
    <name type="scientific">Volucribacter psittacicida</name>
    <dbReference type="NCBI Taxonomy" id="203482"/>
    <lineage>
        <taxon>Bacteria</taxon>
        <taxon>Pseudomonadati</taxon>
        <taxon>Pseudomonadota</taxon>
        <taxon>Gammaproteobacteria</taxon>
        <taxon>Pasteurellales</taxon>
        <taxon>Pasteurellaceae</taxon>
        <taxon>Volucribacter</taxon>
    </lineage>
</organism>
<feature type="transmembrane region" description="Helical" evidence="13">
    <location>
        <begin position="151"/>
        <end position="176"/>
    </location>
</feature>
<dbReference type="AlphaFoldDB" id="A0A4R1G5G8"/>
<evidence type="ECO:0000256" key="8">
    <source>
        <dbReference type="ARBA" id="ARBA00022927"/>
    </source>
</evidence>
<evidence type="ECO:0000256" key="14">
    <source>
        <dbReference type="SAM" id="SignalP"/>
    </source>
</evidence>
<dbReference type="GO" id="GO:0005886">
    <property type="term" value="C:plasma membrane"/>
    <property type="evidence" value="ECO:0007669"/>
    <property type="project" value="UniProtKB-SubCell"/>
</dbReference>